<proteinExistence type="predicted"/>
<dbReference type="EMBL" id="AFNH02000382">
    <property type="protein sequence ID" value="EZG73068.1"/>
    <property type="molecule type" value="Genomic_DNA"/>
</dbReference>
<evidence type="ECO:0008006" key="4">
    <source>
        <dbReference type="Google" id="ProtNLM"/>
    </source>
</evidence>
<dbReference type="SUPFAM" id="SSF48371">
    <property type="entry name" value="ARM repeat"/>
    <property type="match status" value="1"/>
</dbReference>
<reference evidence="2" key="1">
    <citation type="submission" date="2013-12" db="EMBL/GenBank/DDBJ databases">
        <authorList>
            <person name="Omoto C.K."/>
            <person name="Sibley D."/>
            <person name="Venepally P."/>
            <person name="Hadjithomas M."/>
            <person name="Karamycheva S."/>
            <person name="Brunk B."/>
            <person name="Roos D."/>
            <person name="Caler E."/>
            <person name="Lorenzi H."/>
        </authorList>
    </citation>
    <scope>NUCLEOTIDE SEQUENCE</scope>
</reference>
<dbReference type="AlphaFoldDB" id="A0A023B9L0"/>
<comment type="caution">
    <text evidence="2">The sequence shown here is derived from an EMBL/GenBank/DDBJ whole genome shotgun (WGS) entry which is preliminary data.</text>
</comment>
<dbReference type="PANTHER" id="PTHR12984">
    <property type="entry name" value="SCY1-RELATED S/T PROTEIN KINASE-LIKE"/>
    <property type="match status" value="1"/>
</dbReference>
<gene>
    <name evidence="2" type="ORF">GNI_049240</name>
</gene>
<protein>
    <recommendedName>
        <fullName evidence="4">Protein kinase domain-containing protein</fullName>
    </recommendedName>
</protein>
<dbReference type="SUPFAM" id="SSF56112">
    <property type="entry name" value="Protein kinase-like (PK-like)"/>
    <property type="match status" value="1"/>
</dbReference>
<evidence type="ECO:0000313" key="2">
    <source>
        <dbReference type="EMBL" id="EZG73068.1"/>
    </source>
</evidence>
<dbReference type="VEuPathDB" id="CryptoDB:GNI_049240"/>
<dbReference type="Proteomes" id="UP000019763">
    <property type="component" value="Unassembled WGS sequence"/>
</dbReference>
<sequence length="775" mass="84673">MQKLKEYLAQYQLPVVFATGEHLGRHNPWSMAQGKLKSTGEEATVLFHQNEAMDAGTIDYLKLDAISLCRYRHPGIVSPLIPLYSSPAVTLIAIRPVSTILQSTTSSPAPCTTLDPCAELRLKLSLPEVLHGLRDLQSTVEFLHSQCRIAHLNICPSTIYVDRNGKWLLGGFLCSAPIQDRLGGMLNNSGAVGGTSIYNCFDGSTSLDECDRLSLSIIAKEYLLCVQGLIPPPGGVSVDLTRTDPVGIKLAREFLERQSRKHLSHQELEVVHSLIRGPTGDPNKGAGVADLPVFKSKVMTIYEGFDEFHKKPVYEQLRFLEHILQDPYENSLGRDRQTSINISVLKDGGDDLMKASFINSHILPSLLTCISSDTSCRDFSRIMPRIIYAILQCVKLDHKMYHTRVWPYLKKLLSAREIGINAVTQILKEVPFLLSLDPAQESVWIQFVVKCISINEATIQSIAIQQLPRVIKNLRPNTLDTALNTVGSIVASTAAVFGQSSQGVQNPGVTENRVGDSQKSTGSGLLSSGVDALVATLSTAGIRPTTSSGITLVDIVKAVCTTVTRSPSAVSATGSTAGGAAAGAGVTPELRTCAFQCFHELLSVLDFDTKKDLIVPTIIKIVSDDASTQVSRAAVSLCRQTHWGFSLHERVRLLLPVLLVVISHEHLDHDTYHEARKLLQENLQQIYNVRDVRSGTQLVSASQIVVANQLGAQDPKPSMTQGRTEPKEQNGSANRQLQNRTEGGTKVGPPKYEKSLDDLFVNDTSTDPFDALRHL</sequence>
<dbReference type="OrthoDB" id="447103at2759"/>
<dbReference type="Gene3D" id="1.10.510.10">
    <property type="entry name" value="Transferase(Phosphotransferase) domain 1"/>
    <property type="match status" value="1"/>
</dbReference>
<accession>A0A023B9L0</accession>
<feature type="region of interest" description="Disordered" evidence="1">
    <location>
        <begin position="710"/>
        <end position="758"/>
    </location>
</feature>
<dbReference type="eggNOG" id="KOG2137">
    <property type="taxonomic scope" value="Eukaryota"/>
</dbReference>
<keyword evidence="3" id="KW-1185">Reference proteome</keyword>
<dbReference type="InterPro" id="IPR016024">
    <property type="entry name" value="ARM-type_fold"/>
</dbReference>
<name>A0A023B9L0_GRENI</name>
<dbReference type="GeneID" id="22911782"/>
<dbReference type="RefSeq" id="XP_011129660.1">
    <property type="nucleotide sequence ID" value="XM_011131358.1"/>
</dbReference>
<feature type="region of interest" description="Disordered" evidence="1">
    <location>
        <begin position="501"/>
        <end position="523"/>
    </location>
</feature>
<organism evidence="2 3">
    <name type="scientific">Gregarina niphandrodes</name>
    <name type="common">Septate eugregarine</name>
    <dbReference type="NCBI Taxonomy" id="110365"/>
    <lineage>
        <taxon>Eukaryota</taxon>
        <taxon>Sar</taxon>
        <taxon>Alveolata</taxon>
        <taxon>Apicomplexa</taxon>
        <taxon>Conoidasida</taxon>
        <taxon>Gregarinasina</taxon>
        <taxon>Eugregarinorida</taxon>
        <taxon>Gregarinidae</taxon>
        <taxon>Gregarina</taxon>
    </lineage>
</organism>
<dbReference type="InterPro" id="IPR011009">
    <property type="entry name" value="Kinase-like_dom_sf"/>
</dbReference>
<evidence type="ECO:0000256" key="1">
    <source>
        <dbReference type="SAM" id="MobiDB-lite"/>
    </source>
</evidence>
<dbReference type="InterPro" id="IPR051177">
    <property type="entry name" value="CIK-Related_Protein"/>
</dbReference>
<dbReference type="PANTHER" id="PTHR12984:SF6">
    <property type="entry name" value="SCY1-LIKE PROTEIN 2"/>
    <property type="match status" value="1"/>
</dbReference>
<evidence type="ECO:0000313" key="3">
    <source>
        <dbReference type="Proteomes" id="UP000019763"/>
    </source>
</evidence>
<feature type="compositionally biased region" description="Polar residues" evidence="1">
    <location>
        <begin position="718"/>
        <end position="742"/>
    </location>
</feature>